<dbReference type="SUPFAM" id="SSF56112">
    <property type="entry name" value="Protein kinase-like (PK-like)"/>
    <property type="match status" value="1"/>
</dbReference>
<name>S8EB86_FOMSC</name>
<gene>
    <name evidence="1" type="ORF">FOMPIDRAFT_1041187</name>
</gene>
<dbReference type="EMBL" id="KE504139">
    <property type="protein sequence ID" value="EPT01878.1"/>
    <property type="molecule type" value="Genomic_DNA"/>
</dbReference>
<dbReference type="InParanoid" id="S8EB86"/>
<accession>S8EB86</accession>
<organism evidence="1 2">
    <name type="scientific">Fomitopsis schrenkii</name>
    <name type="common">Brown rot fungus</name>
    <dbReference type="NCBI Taxonomy" id="2126942"/>
    <lineage>
        <taxon>Eukaryota</taxon>
        <taxon>Fungi</taxon>
        <taxon>Dikarya</taxon>
        <taxon>Basidiomycota</taxon>
        <taxon>Agaricomycotina</taxon>
        <taxon>Agaricomycetes</taxon>
        <taxon>Polyporales</taxon>
        <taxon>Fomitopsis</taxon>
    </lineage>
</organism>
<dbReference type="eggNOG" id="ENOG502R17Z">
    <property type="taxonomic scope" value="Eukaryota"/>
</dbReference>
<dbReference type="Proteomes" id="UP000015241">
    <property type="component" value="Unassembled WGS sequence"/>
</dbReference>
<dbReference type="HOGENOM" id="CLU_022888_1_0_1"/>
<dbReference type="OrthoDB" id="2793915at2759"/>
<dbReference type="InterPro" id="IPR011009">
    <property type="entry name" value="Kinase-like_dom_sf"/>
</dbReference>
<reference evidence="1 2" key="1">
    <citation type="journal article" date="2012" name="Science">
        <title>The Paleozoic origin of enzymatic lignin decomposition reconstructed from 31 fungal genomes.</title>
        <authorList>
            <person name="Floudas D."/>
            <person name="Binder M."/>
            <person name="Riley R."/>
            <person name="Barry K."/>
            <person name="Blanchette R.A."/>
            <person name="Henrissat B."/>
            <person name="Martinez A.T."/>
            <person name="Otillar R."/>
            <person name="Spatafora J.W."/>
            <person name="Yadav J.S."/>
            <person name="Aerts A."/>
            <person name="Benoit I."/>
            <person name="Boyd A."/>
            <person name="Carlson A."/>
            <person name="Copeland A."/>
            <person name="Coutinho P.M."/>
            <person name="de Vries R.P."/>
            <person name="Ferreira P."/>
            <person name="Findley K."/>
            <person name="Foster B."/>
            <person name="Gaskell J."/>
            <person name="Glotzer D."/>
            <person name="Gorecki P."/>
            <person name="Heitman J."/>
            <person name="Hesse C."/>
            <person name="Hori C."/>
            <person name="Igarashi K."/>
            <person name="Jurgens J.A."/>
            <person name="Kallen N."/>
            <person name="Kersten P."/>
            <person name="Kohler A."/>
            <person name="Kuees U."/>
            <person name="Kumar T.K.A."/>
            <person name="Kuo A."/>
            <person name="LaButti K."/>
            <person name="Larrondo L.F."/>
            <person name="Lindquist E."/>
            <person name="Ling A."/>
            <person name="Lombard V."/>
            <person name="Lucas S."/>
            <person name="Lundell T."/>
            <person name="Martin R."/>
            <person name="McLaughlin D.J."/>
            <person name="Morgenstern I."/>
            <person name="Morin E."/>
            <person name="Murat C."/>
            <person name="Nagy L.G."/>
            <person name="Nolan M."/>
            <person name="Ohm R.A."/>
            <person name="Patyshakuliyeva A."/>
            <person name="Rokas A."/>
            <person name="Ruiz-Duenas F.J."/>
            <person name="Sabat G."/>
            <person name="Salamov A."/>
            <person name="Samejima M."/>
            <person name="Schmutz J."/>
            <person name="Slot J.C."/>
            <person name="St John F."/>
            <person name="Stenlid J."/>
            <person name="Sun H."/>
            <person name="Sun S."/>
            <person name="Syed K."/>
            <person name="Tsang A."/>
            <person name="Wiebenga A."/>
            <person name="Young D."/>
            <person name="Pisabarro A."/>
            <person name="Eastwood D.C."/>
            <person name="Martin F."/>
            <person name="Cullen D."/>
            <person name="Grigoriev I.V."/>
            <person name="Hibbett D.S."/>
        </authorList>
    </citation>
    <scope>NUCLEOTIDE SEQUENCE</scope>
    <source>
        <strain evidence="2">FP-58527</strain>
    </source>
</reference>
<keyword evidence="2" id="KW-1185">Reference proteome</keyword>
<sequence>MLNKRATSLRSPYHFFLHPLPPPPPWTMAKFPVCSNKPTPEVQWKWLQSEGYKDTPVVIKRLQSALCGLYRRKIAFPADESHLASLPPKEYLVALLQPVADLCNQLHTPRVLKTPMSSVSVDLGDSVYGATFAAEDFKSRRSAVPFIVSVPDDLFDQRGPVSLTTQTALLKAMKYQPDAALIIATDFRDIAIFSPPTPHRSPTYERVASTQPALALRILSAAYLVDKLPYDYLIRADVDIEADTDLILPEGPPQDPSQPLEPDEVMFATHRRNSDFDIATLIRDSRRAAQFFRWHVHVQSEYSKLVAHQGDVLYAVTNEVGHPCLTMDMCPICPFDISELPADTAQLIHTVQRESPLDAAGVASALAQSKSFTIRILEVIAEGSKLGLCTVYRCQITAIDGKPVTSPPLCLKLFDDRFLPLHPPAEGEVAVSQDAEAGPRWFDRLILAEGYAVNEASAYDKLRPVQGGIVPWFYGVHQFTLPNGIVLCGLLMEYIDGWQLDSQCMRSMSAERQISVIRSCRHAVRTLDVADVSQRDWHVGQIIVTTNPRTQVDHAVFIDFAMTTQTWEPDEVNFLDNYLSVLRILLGREGVVGVDPQRVWDHFGGPDVWELGVSYLPKPNGEHGRIAAEEMFSFITCT</sequence>
<evidence type="ECO:0008006" key="3">
    <source>
        <dbReference type="Google" id="ProtNLM"/>
    </source>
</evidence>
<proteinExistence type="predicted"/>
<protein>
    <recommendedName>
        <fullName evidence="3">Protein kinase domain-containing protein</fullName>
    </recommendedName>
</protein>
<evidence type="ECO:0000313" key="1">
    <source>
        <dbReference type="EMBL" id="EPT01878.1"/>
    </source>
</evidence>
<evidence type="ECO:0000313" key="2">
    <source>
        <dbReference type="Proteomes" id="UP000015241"/>
    </source>
</evidence>
<dbReference type="AlphaFoldDB" id="S8EB86"/>